<evidence type="ECO:0000313" key="5">
    <source>
        <dbReference type="EMBL" id="QDA59907.1"/>
    </source>
</evidence>
<dbReference type="SMART" id="SM00421">
    <property type="entry name" value="HTH_LUXR"/>
    <property type="match status" value="1"/>
</dbReference>
<reference evidence="5 6" key="1">
    <citation type="submission" date="2019-06" db="EMBL/GenBank/DDBJ databases">
        <authorList>
            <person name="Srinivasan S."/>
        </authorList>
    </citation>
    <scope>NUCLEOTIDE SEQUENCE [LARGE SCALE GENOMIC DNA]</scope>
    <source>
        <strain evidence="5 6">17J68-5</strain>
    </source>
</reference>
<keyword evidence="6" id="KW-1185">Reference proteome</keyword>
<dbReference type="SUPFAM" id="SSF46894">
    <property type="entry name" value="C-terminal effector domain of the bipartite response regulators"/>
    <property type="match status" value="1"/>
</dbReference>
<dbReference type="KEGG" id="hyj:FHG12_07200"/>
<dbReference type="SUPFAM" id="SSF52172">
    <property type="entry name" value="CheY-like"/>
    <property type="match status" value="1"/>
</dbReference>
<keyword evidence="3" id="KW-0804">Transcription</keyword>
<dbReference type="Pfam" id="PF00196">
    <property type="entry name" value="GerE"/>
    <property type="match status" value="1"/>
</dbReference>
<dbReference type="RefSeq" id="WP_139515087.1">
    <property type="nucleotide sequence ID" value="NZ_CP040896.1"/>
</dbReference>
<sequence length="210" mass="22966">MLTSFKAALIAAAPTLHRQGLLFTLRDTWPDLSITLTPDPARLPELLKAGGYNLAILDLPLLGPIPPVVLAHLRLLYPRVPMLLLTGQRLQPALRQHLTQTGYTLLCRHATTTEVVTAVHAILARNESPSSFPTAQPTGRREQPGTAFSVRELDVLRLVVADCCNREIADRLCLSVRTVESHRRALLQKAGAKTLVGLVVQAVREGWVSA</sequence>
<dbReference type="PRINTS" id="PR00038">
    <property type="entry name" value="HTHLUXR"/>
</dbReference>
<dbReference type="AlphaFoldDB" id="A0A5B7ZYE2"/>
<proteinExistence type="predicted"/>
<dbReference type="InterPro" id="IPR011006">
    <property type="entry name" value="CheY-like_superfamily"/>
</dbReference>
<evidence type="ECO:0000256" key="2">
    <source>
        <dbReference type="ARBA" id="ARBA00023125"/>
    </source>
</evidence>
<dbReference type="InterPro" id="IPR000792">
    <property type="entry name" value="Tscrpt_reg_LuxR_C"/>
</dbReference>
<accession>A0A5B7ZYE2</accession>
<keyword evidence="1" id="KW-0805">Transcription regulation</keyword>
<dbReference type="PROSITE" id="PS00622">
    <property type="entry name" value="HTH_LUXR_1"/>
    <property type="match status" value="1"/>
</dbReference>
<protein>
    <submittedName>
        <fullName evidence="5">Response regulator transcription factor</fullName>
    </submittedName>
</protein>
<name>A0A5B7ZYE2_9BACT</name>
<dbReference type="CDD" id="cd06170">
    <property type="entry name" value="LuxR_C_like"/>
    <property type="match status" value="1"/>
</dbReference>
<dbReference type="EMBL" id="CP040896">
    <property type="protein sequence ID" value="QDA59907.1"/>
    <property type="molecule type" value="Genomic_DNA"/>
</dbReference>
<dbReference type="GO" id="GO:0003677">
    <property type="term" value="F:DNA binding"/>
    <property type="evidence" value="ECO:0007669"/>
    <property type="project" value="UniProtKB-KW"/>
</dbReference>
<dbReference type="PANTHER" id="PTHR44688:SF16">
    <property type="entry name" value="DNA-BINDING TRANSCRIPTIONAL ACTIVATOR DEVR_DOSR"/>
    <property type="match status" value="1"/>
</dbReference>
<dbReference type="PANTHER" id="PTHR44688">
    <property type="entry name" value="DNA-BINDING TRANSCRIPTIONAL ACTIVATOR DEVR_DOSR"/>
    <property type="match status" value="1"/>
</dbReference>
<dbReference type="OrthoDB" id="881140at2"/>
<keyword evidence="2" id="KW-0238">DNA-binding</keyword>
<feature type="domain" description="HTH luxR-type" evidence="4">
    <location>
        <begin position="141"/>
        <end position="206"/>
    </location>
</feature>
<evidence type="ECO:0000259" key="4">
    <source>
        <dbReference type="PROSITE" id="PS50043"/>
    </source>
</evidence>
<dbReference type="PROSITE" id="PS50043">
    <property type="entry name" value="HTH_LUXR_2"/>
    <property type="match status" value="1"/>
</dbReference>
<dbReference type="InterPro" id="IPR016032">
    <property type="entry name" value="Sig_transdc_resp-reg_C-effctor"/>
</dbReference>
<dbReference type="Gene3D" id="3.40.50.2300">
    <property type="match status" value="1"/>
</dbReference>
<organism evidence="5 6">
    <name type="scientific">Hymenobacter jejuensis</name>
    <dbReference type="NCBI Taxonomy" id="2502781"/>
    <lineage>
        <taxon>Bacteria</taxon>
        <taxon>Pseudomonadati</taxon>
        <taxon>Bacteroidota</taxon>
        <taxon>Cytophagia</taxon>
        <taxon>Cytophagales</taxon>
        <taxon>Hymenobacteraceae</taxon>
        <taxon>Hymenobacter</taxon>
    </lineage>
</organism>
<gene>
    <name evidence="5" type="ORF">FHG12_07200</name>
</gene>
<evidence type="ECO:0000313" key="6">
    <source>
        <dbReference type="Proteomes" id="UP000305398"/>
    </source>
</evidence>
<dbReference type="GO" id="GO:0006355">
    <property type="term" value="P:regulation of DNA-templated transcription"/>
    <property type="evidence" value="ECO:0007669"/>
    <property type="project" value="InterPro"/>
</dbReference>
<evidence type="ECO:0000256" key="1">
    <source>
        <dbReference type="ARBA" id="ARBA00023015"/>
    </source>
</evidence>
<dbReference type="Proteomes" id="UP000305398">
    <property type="component" value="Chromosome"/>
</dbReference>
<evidence type="ECO:0000256" key="3">
    <source>
        <dbReference type="ARBA" id="ARBA00023163"/>
    </source>
</evidence>